<protein>
    <submittedName>
        <fullName evidence="2">Uncharacterized protein</fullName>
    </submittedName>
</protein>
<accession>A0ABQ9UEP1</accession>
<feature type="region of interest" description="Disordered" evidence="1">
    <location>
        <begin position="14"/>
        <end position="113"/>
    </location>
</feature>
<feature type="compositionally biased region" description="Basic and acidic residues" evidence="1">
    <location>
        <begin position="93"/>
        <end position="113"/>
    </location>
</feature>
<reference evidence="2 3" key="1">
    <citation type="submission" date="2023-05" db="EMBL/GenBank/DDBJ databases">
        <title>B98-5 Cell Line De Novo Hybrid Assembly: An Optical Mapping Approach.</title>
        <authorList>
            <person name="Kananen K."/>
            <person name="Auerbach J.A."/>
            <person name="Kautto E."/>
            <person name="Blachly J.S."/>
        </authorList>
    </citation>
    <scope>NUCLEOTIDE SEQUENCE [LARGE SCALE GENOMIC DNA]</scope>
    <source>
        <strain evidence="2">B95-8</strain>
        <tissue evidence="2">Cell line</tissue>
    </source>
</reference>
<keyword evidence="3" id="KW-1185">Reference proteome</keyword>
<comment type="caution">
    <text evidence="2">The sequence shown here is derived from an EMBL/GenBank/DDBJ whole genome shotgun (WGS) entry which is preliminary data.</text>
</comment>
<feature type="compositionally biased region" description="Polar residues" evidence="1">
    <location>
        <begin position="20"/>
        <end position="31"/>
    </location>
</feature>
<dbReference type="EMBL" id="JASSZA010000013">
    <property type="protein sequence ID" value="KAK2095245.1"/>
    <property type="molecule type" value="Genomic_DNA"/>
</dbReference>
<sequence length="113" mass="12178">MWEEEEELFLQAGACPGNAHCTQSEPGTLRSQAGALRTPTREASGGRQETLPSRGGPHGSGRGLQLRPPPTGRGCRLLRVRIARPPAVTAGLRDARQRGTGRERRGGRRCGDR</sequence>
<gene>
    <name evidence="2" type="ORF">P7K49_026661</name>
</gene>
<organism evidence="2 3">
    <name type="scientific">Saguinus oedipus</name>
    <name type="common">Cotton-top tamarin</name>
    <name type="synonym">Oedipomidas oedipus</name>
    <dbReference type="NCBI Taxonomy" id="9490"/>
    <lineage>
        <taxon>Eukaryota</taxon>
        <taxon>Metazoa</taxon>
        <taxon>Chordata</taxon>
        <taxon>Craniata</taxon>
        <taxon>Vertebrata</taxon>
        <taxon>Euteleostomi</taxon>
        <taxon>Mammalia</taxon>
        <taxon>Eutheria</taxon>
        <taxon>Euarchontoglires</taxon>
        <taxon>Primates</taxon>
        <taxon>Haplorrhini</taxon>
        <taxon>Platyrrhini</taxon>
        <taxon>Cebidae</taxon>
        <taxon>Callitrichinae</taxon>
        <taxon>Saguinus</taxon>
    </lineage>
</organism>
<name>A0ABQ9UEP1_SAGOE</name>
<dbReference type="Proteomes" id="UP001266305">
    <property type="component" value="Unassembled WGS sequence"/>
</dbReference>
<evidence type="ECO:0000313" key="3">
    <source>
        <dbReference type="Proteomes" id="UP001266305"/>
    </source>
</evidence>
<evidence type="ECO:0000313" key="2">
    <source>
        <dbReference type="EMBL" id="KAK2095245.1"/>
    </source>
</evidence>
<proteinExistence type="predicted"/>
<evidence type="ECO:0000256" key="1">
    <source>
        <dbReference type="SAM" id="MobiDB-lite"/>
    </source>
</evidence>